<protein>
    <recommendedName>
        <fullName evidence="3">Phytanoyl-CoA dioxygenase</fullName>
    </recommendedName>
</protein>
<sequence length="500" mass="54256">MYYFGGTPQPQDPQLEHFLRKGYVVIPPCGTPQLHGQIYSKAWAVHAQDATWKLGDGVLGAIPELYQVLEAPKVKQTLSKVLGENYMLHGHRHLHVSSSNNQMWHKDSYWGFRKVRRHRPRWCMLLYYPQDTTVTMGPTCILSGSQYWTKDTEQSEVGEDILLPNSQEQSMFLPQGSLQHQAAVMNEAKSNYLGHHAHLVEDLALTVPAGSCVLMHYDLFHRASCRQSGTAPERFLVKFQFLRTMEPLPRPKPPASFRSGLVAVNPMDPVVEEVRSWLGEAVPAALASGNDVEALNSTNEADRLAAAYRLGRSGCHVPLLAALDEAEAGARAASYGLAAGLSALGAGALATEQRVLQLLKSPSTRTRRFSAFVLGEGAMPSMANVSALGAALREESAASLVGDDTRSEMLEALGLLGARARALGREELCTLCMLHAFPFLEQSVAPLVKTQAGESAAYAVLLAAGPRGAAPPQVLAKLAVAAATRNDLLMSNFAAEVRRS</sequence>
<accession>A0AA36I6V6</accession>
<gene>
    <name evidence="1" type="ORF">EVOR1521_LOCUS9589</name>
</gene>
<organism evidence="1 2">
    <name type="scientific">Effrenium voratum</name>
    <dbReference type="NCBI Taxonomy" id="2562239"/>
    <lineage>
        <taxon>Eukaryota</taxon>
        <taxon>Sar</taxon>
        <taxon>Alveolata</taxon>
        <taxon>Dinophyceae</taxon>
        <taxon>Suessiales</taxon>
        <taxon>Symbiodiniaceae</taxon>
        <taxon>Effrenium</taxon>
    </lineage>
</organism>
<dbReference type="InterPro" id="IPR008775">
    <property type="entry name" value="Phytyl_CoA_dOase-like"/>
</dbReference>
<reference evidence="1" key="1">
    <citation type="submission" date="2023-08" db="EMBL/GenBank/DDBJ databases">
        <authorList>
            <person name="Chen Y."/>
            <person name="Shah S."/>
            <person name="Dougan E. K."/>
            <person name="Thang M."/>
            <person name="Chan C."/>
        </authorList>
    </citation>
    <scope>NUCLEOTIDE SEQUENCE</scope>
</reference>
<evidence type="ECO:0008006" key="3">
    <source>
        <dbReference type="Google" id="ProtNLM"/>
    </source>
</evidence>
<dbReference type="Proteomes" id="UP001178507">
    <property type="component" value="Unassembled WGS sequence"/>
</dbReference>
<name>A0AA36I6V6_9DINO</name>
<dbReference type="SUPFAM" id="SSF51197">
    <property type="entry name" value="Clavaminate synthase-like"/>
    <property type="match status" value="1"/>
</dbReference>
<evidence type="ECO:0000313" key="2">
    <source>
        <dbReference type="Proteomes" id="UP001178507"/>
    </source>
</evidence>
<evidence type="ECO:0000313" key="1">
    <source>
        <dbReference type="EMBL" id="CAJ1382137.1"/>
    </source>
</evidence>
<dbReference type="EMBL" id="CAUJNA010000875">
    <property type="protein sequence ID" value="CAJ1382137.1"/>
    <property type="molecule type" value="Genomic_DNA"/>
</dbReference>
<dbReference type="AlphaFoldDB" id="A0AA36I6V6"/>
<proteinExistence type="predicted"/>
<dbReference type="Pfam" id="PF05721">
    <property type="entry name" value="PhyH"/>
    <property type="match status" value="1"/>
</dbReference>
<dbReference type="Gene3D" id="2.60.120.620">
    <property type="entry name" value="q2cbj1_9rhob like domain"/>
    <property type="match status" value="1"/>
</dbReference>
<comment type="caution">
    <text evidence="1">The sequence shown here is derived from an EMBL/GenBank/DDBJ whole genome shotgun (WGS) entry which is preliminary data.</text>
</comment>
<keyword evidence="2" id="KW-1185">Reference proteome</keyword>